<dbReference type="Pfam" id="PF01145">
    <property type="entry name" value="Band_7"/>
    <property type="match status" value="1"/>
</dbReference>
<dbReference type="SMART" id="SM00244">
    <property type="entry name" value="PHB"/>
    <property type="match status" value="1"/>
</dbReference>
<dbReference type="PANTHER" id="PTHR43327">
    <property type="entry name" value="STOMATIN-LIKE PROTEIN 2, MITOCHONDRIAL"/>
    <property type="match status" value="1"/>
</dbReference>
<dbReference type="Gene3D" id="3.30.479.30">
    <property type="entry name" value="Band 7 domain"/>
    <property type="match status" value="1"/>
</dbReference>
<feature type="domain" description="Band 7" evidence="2">
    <location>
        <begin position="215"/>
        <end position="397"/>
    </location>
</feature>
<dbReference type="InterPro" id="IPR036013">
    <property type="entry name" value="Band_7/SPFH_dom_sf"/>
</dbReference>
<evidence type="ECO:0000259" key="2">
    <source>
        <dbReference type="SMART" id="SM00244"/>
    </source>
</evidence>
<dbReference type="InterPro" id="IPR001107">
    <property type="entry name" value="Band_7"/>
</dbReference>
<sequence>MSHRPLLRRDSHAYGSTQQPNANNMASKWTPVTAAPTSLELGQGPYESKGSEEKAPRKSGGLDQEIEDQLPDALKPFIFKPLKDLKDIPGLRKASNGLMCCYPFFGCCMTSALIRDGEIGLSWRLEEPVLLDQGWHLWLDCFHRYEKKLPLTSHHIQHGPIHLIRVAKGMLGYAEDTKSGKPMLLVAGTHYIKKAEFKWGKFLDLNLPENDLGALKIVRVDRGTVAYFFQEGELKVLQPGLHVIAPPDRFGGFVSTQLELLDLPPQIHESADYVRLKIDADVLYCIVDPRRALIRVHDLKKLIRKTATSTLAGIIRSSNLSEVAGSRKVAYSDGKDAEKKLAGNGPSAPSFQQKVHDEFLKELHDYMLTDLGVEVTNIRINDLRIADTALASKISKEAVKVAEQEAEYRMLQKETDILTVRANNQALEVRIKANAKADQELILVKAKNDAHIAHSKAQAQSIEIKAKAEAEALEIMAKSKKVGTIFAAQADADAILLKAEAEKKARMMQGEGDKSYASMVESTKVGAKLAALEIQQKSLKGISKVAYIPSMPDLLKNTELSVNVEAKDMGLL</sequence>
<proteinExistence type="predicted"/>
<dbReference type="EMBL" id="HBIV01052565">
    <property type="protein sequence ID" value="CAE0684261.1"/>
    <property type="molecule type" value="Transcribed_RNA"/>
</dbReference>
<feature type="region of interest" description="Disordered" evidence="1">
    <location>
        <begin position="1"/>
        <end position="62"/>
    </location>
</feature>
<dbReference type="AlphaFoldDB" id="A0A7S3ZIQ4"/>
<dbReference type="PANTHER" id="PTHR43327:SF10">
    <property type="entry name" value="STOMATIN-LIKE PROTEIN 2, MITOCHONDRIAL"/>
    <property type="match status" value="1"/>
</dbReference>
<reference evidence="3" key="1">
    <citation type="submission" date="2021-01" db="EMBL/GenBank/DDBJ databases">
        <authorList>
            <person name="Corre E."/>
            <person name="Pelletier E."/>
            <person name="Niang G."/>
            <person name="Scheremetjew M."/>
            <person name="Finn R."/>
            <person name="Kale V."/>
            <person name="Holt S."/>
            <person name="Cochrane G."/>
            <person name="Meng A."/>
            <person name="Brown T."/>
            <person name="Cohen L."/>
        </authorList>
    </citation>
    <scope>NUCLEOTIDE SEQUENCE</scope>
    <source>
        <strain evidence="3">CCCM811</strain>
    </source>
</reference>
<protein>
    <recommendedName>
        <fullName evidence="2">Band 7 domain-containing protein</fullName>
    </recommendedName>
</protein>
<organism evidence="3">
    <name type="scientific">Lotharella globosa</name>
    <dbReference type="NCBI Taxonomy" id="91324"/>
    <lineage>
        <taxon>Eukaryota</taxon>
        <taxon>Sar</taxon>
        <taxon>Rhizaria</taxon>
        <taxon>Cercozoa</taxon>
        <taxon>Chlorarachniophyceae</taxon>
        <taxon>Lotharella</taxon>
    </lineage>
</organism>
<evidence type="ECO:0000313" key="3">
    <source>
        <dbReference type="EMBL" id="CAE0684261.1"/>
    </source>
</evidence>
<dbReference type="InterPro" id="IPR050710">
    <property type="entry name" value="Band7/mec-2_domain"/>
</dbReference>
<dbReference type="SUPFAM" id="SSF117892">
    <property type="entry name" value="Band 7/SPFH domain"/>
    <property type="match status" value="1"/>
</dbReference>
<name>A0A7S3ZIQ4_9EUKA</name>
<accession>A0A7S3ZIQ4</accession>
<feature type="compositionally biased region" description="Polar residues" evidence="1">
    <location>
        <begin position="14"/>
        <end position="27"/>
    </location>
</feature>
<evidence type="ECO:0000256" key="1">
    <source>
        <dbReference type="SAM" id="MobiDB-lite"/>
    </source>
</evidence>
<gene>
    <name evidence="3" type="ORF">LGLO00237_LOCUS36049</name>
</gene>